<name>A0A809ZB66_9BRAD</name>
<keyword evidence="1" id="KW-0812">Transmembrane</keyword>
<dbReference type="EMBL" id="AP023099">
    <property type="protein sequence ID" value="BCE92158.1"/>
    <property type="molecule type" value="Genomic_DNA"/>
</dbReference>
<dbReference type="RefSeq" id="WP_304563607.1">
    <property type="nucleotide sequence ID" value="NZ_CP124748.1"/>
</dbReference>
<protein>
    <submittedName>
        <fullName evidence="3">Uncharacterized protein</fullName>
    </submittedName>
</protein>
<accession>A0A809ZB66</accession>
<dbReference type="AlphaFoldDB" id="A0A809ZB66"/>
<dbReference type="EMBL" id="AP023094">
    <property type="protein sequence ID" value="BCE48643.1"/>
    <property type="molecule type" value="Genomic_DNA"/>
</dbReference>
<organism evidence="3">
    <name type="scientific">Bradyrhizobium diazoefficiens</name>
    <dbReference type="NCBI Taxonomy" id="1355477"/>
    <lineage>
        <taxon>Bacteria</taxon>
        <taxon>Pseudomonadati</taxon>
        <taxon>Pseudomonadota</taxon>
        <taxon>Alphaproteobacteria</taxon>
        <taxon>Hyphomicrobiales</taxon>
        <taxon>Nitrobacteraceae</taxon>
        <taxon>Bradyrhizobium</taxon>
    </lineage>
</organism>
<evidence type="ECO:0000256" key="1">
    <source>
        <dbReference type="SAM" id="Phobius"/>
    </source>
</evidence>
<feature type="transmembrane region" description="Helical" evidence="1">
    <location>
        <begin position="73"/>
        <end position="97"/>
    </location>
</feature>
<evidence type="ECO:0000313" key="2">
    <source>
        <dbReference type="EMBL" id="BCE22379.1"/>
    </source>
</evidence>
<reference evidence="3" key="3">
    <citation type="submission" date="2020-05" db="EMBL/GenBank/DDBJ databases">
        <title>Complete genome sequence of Bradyrhizobium diazoefficiens XF4 isolated from soybean nodule.</title>
        <authorList>
            <person name="Noda R."/>
            <person name="Kakizaki K."/>
            <person name="Minamisawa K."/>
        </authorList>
    </citation>
    <scope>NUCLEOTIDE SEQUENCE</scope>
    <source>
        <strain evidence="3">XF4</strain>
    </source>
</reference>
<reference evidence="4" key="2">
    <citation type="submission" date="2020-05" db="EMBL/GenBank/DDBJ databases">
        <title>Complete genome sequence of Bradyrhizobium diazoefficiens XF10 isolated from soybean nodule.</title>
        <authorList>
            <person name="Noda R."/>
            <person name="Kakizaki K."/>
            <person name="Minamisawa K."/>
        </authorList>
    </citation>
    <scope>NUCLEOTIDE SEQUENCE</scope>
    <source>
        <strain evidence="4">XF10</strain>
    </source>
</reference>
<sequence>MNGWQRIGLVLSVLWILGGGLYQRSADMQRAGDMGGFAMRACMERQKLNGSFDFSRCSDEFDKMFRVFAEPSWGNVAIVALVPVPIAWLFVYILVWLTRWIRRGFAGQAR</sequence>
<keyword evidence="1" id="KW-0472">Membrane</keyword>
<evidence type="ECO:0000313" key="4">
    <source>
        <dbReference type="EMBL" id="BCE92158.1"/>
    </source>
</evidence>
<reference evidence="2" key="1">
    <citation type="submission" date="2020-05" db="EMBL/GenBank/DDBJ databases">
        <title>Complete genome sequence of Bradyrhizobium diazoefficiens XF1 isolated from soybean nodule.</title>
        <authorList>
            <person name="Noda R."/>
            <person name="Kakizaki K."/>
            <person name="Minamisawa K."/>
        </authorList>
    </citation>
    <scope>NUCLEOTIDE SEQUENCE</scope>
    <source>
        <strain evidence="2">XF1</strain>
    </source>
</reference>
<dbReference type="EMBL" id="AP023091">
    <property type="protein sequence ID" value="BCE22379.1"/>
    <property type="molecule type" value="Genomic_DNA"/>
</dbReference>
<gene>
    <name evidence="4" type="ORF">XF10B_49560</name>
    <name evidence="2" type="ORF">XF1B_50600</name>
    <name evidence="3" type="ORF">XF4B_49920</name>
</gene>
<evidence type="ECO:0000313" key="3">
    <source>
        <dbReference type="EMBL" id="BCE48643.1"/>
    </source>
</evidence>
<proteinExistence type="predicted"/>
<keyword evidence="1" id="KW-1133">Transmembrane helix</keyword>